<dbReference type="Pfam" id="PF20151">
    <property type="entry name" value="DUF6533"/>
    <property type="match status" value="1"/>
</dbReference>
<feature type="transmembrane region" description="Helical" evidence="1">
    <location>
        <begin position="299"/>
        <end position="319"/>
    </location>
</feature>
<feature type="transmembrane region" description="Helical" evidence="1">
    <location>
        <begin position="122"/>
        <end position="142"/>
    </location>
</feature>
<keyword evidence="4" id="KW-1185">Reference proteome</keyword>
<feature type="transmembrane region" description="Helical" evidence="1">
    <location>
        <begin position="204"/>
        <end position="229"/>
    </location>
</feature>
<proteinExistence type="predicted"/>
<accession>A0AAD6YAB3</accession>
<feature type="transmembrane region" description="Helical" evidence="1">
    <location>
        <begin position="154"/>
        <end position="175"/>
    </location>
</feature>
<evidence type="ECO:0000313" key="4">
    <source>
        <dbReference type="Proteomes" id="UP001219525"/>
    </source>
</evidence>
<evidence type="ECO:0000259" key="2">
    <source>
        <dbReference type="Pfam" id="PF20151"/>
    </source>
</evidence>
<gene>
    <name evidence="3" type="ORF">GGX14DRAFT_698027</name>
</gene>
<dbReference type="InterPro" id="IPR045340">
    <property type="entry name" value="DUF6533"/>
</dbReference>
<keyword evidence="1" id="KW-0812">Transmembrane</keyword>
<dbReference type="EMBL" id="JARJCW010000034">
    <property type="protein sequence ID" value="KAJ7208252.1"/>
    <property type="molecule type" value="Genomic_DNA"/>
</dbReference>
<evidence type="ECO:0000313" key="3">
    <source>
        <dbReference type="EMBL" id="KAJ7208252.1"/>
    </source>
</evidence>
<keyword evidence="1" id="KW-1133">Transmembrane helix</keyword>
<dbReference type="AlphaFoldDB" id="A0AAD6YAB3"/>
<reference evidence="3" key="1">
    <citation type="submission" date="2023-03" db="EMBL/GenBank/DDBJ databases">
        <title>Massive genome expansion in bonnet fungi (Mycena s.s.) driven by repeated elements and novel gene families across ecological guilds.</title>
        <authorList>
            <consortium name="Lawrence Berkeley National Laboratory"/>
            <person name="Harder C.B."/>
            <person name="Miyauchi S."/>
            <person name="Viragh M."/>
            <person name="Kuo A."/>
            <person name="Thoen E."/>
            <person name="Andreopoulos B."/>
            <person name="Lu D."/>
            <person name="Skrede I."/>
            <person name="Drula E."/>
            <person name="Henrissat B."/>
            <person name="Morin E."/>
            <person name="Kohler A."/>
            <person name="Barry K."/>
            <person name="LaButti K."/>
            <person name="Morin E."/>
            <person name="Salamov A."/>
            <person name="Lipzen A."/>
            <person name="Mereny Z."/>
            <person name="Hegedus B."/>
            <person name="Baldrian P."/>
            <person name="Stursova M."/>
            <person name="Weitz H."/>
            <person name="Taylor A."/>
            <person name="Grigoriev I.V."/>
            <person name="Nagy L.G."/>
            <person name="Martin F."/>
            <person name="Kauserud H."/>
        </authorList>
    </citation>
    <scope>NUCLEOTIDE SEQUENCE</scope>
    <source>
        <strain evidence="3">9144</strain>
    </source>
</reference>
<feature type="domain" description="DUF6533" evidence="2">
    <location>
        <begin position="87"/>
        <end position="132"/>
    </location>
</feature>
<protein>
    <recommendedName>
        <fullName evidence="2">DUF6533 domain-containing protein</fullName>
    </recommendedName>
</protein>
<feature type="transmembrane region" description="Helical" evidence="1">
    <location>
        <begin position="249"/>
        <end position="273"/>
    </location>
</feature>
<dbReference type="Proteomes" id="UP001219525">
    <property type="component" value="Unassembled WGS sequence"/>
</dbReference>
<comment type="caution">
    <text evidence="3">The sequence shown here is derived from an EMBL/GenBank/DDBJ whole genome shotgun (WGS) entry which is preliminary data.</text>
</comment>
<evidence type="ECO:0000256" key="1">
    <source>
        <dbReference type="SAM" id="Phobius"/>
    </source>
</evidence>
<keyword evidence="1" id="KW-0472">Membrane</keyword>
<organism evidence="3 4">
    <name type="scientific">Mycena pura</name>
    <dbReference type="NCBI Taxonomy" id="153505"/>
    <lineage>
        <taxon>Eukaryota</taxon>
        <taxon>Fungi</taxon>
        <taxon>Dikarya</taxon>
        <taxon>Basidiomycota</taxon>
        <taxon>Agaricomycotina</taxon>
        <taxon>Agaricomycetes</taxon>
        <taxon>Agaricomycetidae</taxon>
        <taxon>Agaricales</taxon>
        <taxon>Marasmiineae</taxon>
        <taxon>Mycenaceae</taxon>
        <taxon>Mycena</taxon>
    </lineage>
</organism>
<name>A0AAD6YAB3_9AGAR</name>
<sequence>MDDVGDSSLSMCALESSAATHHAARHWIVIFYRSHSNGTAAANSVSANSASFPLLRHPPLSPWLPMEDQRSDTELVQLVADSRLTGYFAMASLCVLIYEHINCFADEVELMWKSRRGVAKMVYLWNRYFSLIAISLNASVIVREIDTATVCLGWLKVQGVTSTVIIATVDFVLMLRYPHAPSRSAGTVLKHFCSVWILYGRPRALIWLFAAMATAEVVTMIVVDFFAYAQMTEYVHLGPILTGCYAYNVPRFLTIYAAVPLFVTFIMFAMTLYKCITALRREAVDNVADIWELFLRDGIIWFLAVFLAACAALLIWVMRRETLKQLLVVPALVVYSTVASRTLLHIKEFMAHAPARKPPTVLSINEGTVDSGEPIFVTMPA</sequence>